<evidence type="ECO:0000313" key="6">
    <source>
        <dbReference type="Proteomes" id="UP000273405"/>
    </source>
</evidence>
<evidence type="ECO:0000256" key="3">
    <source>
        <dbReference type="SAM" id="MobiDB-lite"/>
    </source>
</evidence>
<dbReference type="InterPro" id="IPR027304">
    <property type="entry name" value="Trigger_fact/SurA_dom_sf"/>
</dbReference>
<dbReference type="GO" id="GO:0003755">
    <property type="term" value="F:peptidyl-prolyl cis-trans isomerase activity"/>
    <property type="evidence" value="ECO:0007669"/>
    <property type="project" value="UniProtKB-KW"/>
</dbReference>
<evidence type="ECO:0000256" key="1">
    <source>
        <dbReference type="ARBA" id="ARBA00023110"/>
    </source>
</evidence>
<organism evidence="5 6">
    <name type="scientific">Corallococcus sicarius</name>
    <dbReference type="NCBI Taxonomy" id="2316726"/>
    <lineage>
        <taxon>Bacteria</taxon>
        <taxon>Pseudomonadati</taxon>
        <taxon>Myxococcota</taxon>
        <taxon>Myxococcia</taxon>
        <taxon>Myxococcales</taxon>
        <taxon>Cystobacterineae</taxon>
        <taxon>Myxococcaceae</taxon>
        <taxon>Corallococcus</taxon>
    </lineage>
</organism>
<comment type="caution">
    <text evidence="5">The sequence shown here is derived from an EMBL/GenBank/DDBJ whole genome shotgun (WGS) entry which is preliminary data.</text>
</comment>
<feature type="compositionally biased region" description="Pro residues" evidence="3">
    <location>
        <begin position="41"/>
        <end position="52"/>
    </location>
</feature>
<dbReference type="InterPro" id="IPR008880">
    <property type="entry name" value="Trigger_fac_C"/>
</dbReference>
<accession>A0A3A8N8K5</accession>
<evidence type="ECO:0000259" key="4">
    <source>
        <dbReference type="Pfam" id="PF05698"/>
    </source>
</evidence>
<dbReference type="Pfam" id="PF05698">
    <property type="entry name" value="Trigger_C"/>
    <property type="match status" value="1"/>
</dbReference>
<dbReference type="GO" id="GO:0006457">
    <property type="term" value="P:protein folding"/>
    <property type="evidence" value="ECO:0007669"/>
    <property type="project" value="InterPro"/>
</dbReference>
<dbReference type="EMBL" id="RAWG01000123">
    <property type="protein sequence ID" value="RKH40757.1"/>
    <property type="molecule type" value="Genomic_DNA"/>
</dbReference>
<name>A0A3A8N8K5_9BACT</name>
<dbReference type="SUPFAM" id="SSF54534">
    <property type="entry name" value="FKBP-like"/>
    <property type="match status" value="1"/>
</dbReference>
<dbReference type="AlphaFoldDB" id="A0A3A8N8K5"/>
<reference evidence="6" key="1">
    <citation type="submission" date="2018-09" db="EMBL/GenBank/DDBJ databases">
        <authorList>
            <person name="Livingstone P.G."/>
            <person name="Whitworth D.E."/>
        </authorList>
    </citation>
    <scope>NUCLEOTIDE SEQUENCE [LARGE SCALE GENOMIC DNA]</scope>
    <source>
        <strain evidence="6">CA040B</strain>
    </source>
</reference>
<dbReference type="RefSeq" id="WP_120626859.1">
    <property type="nucleotide sequence ID" value="NZ_RAWG01000123.1"/>
</dbReference>
<dbReference type="OrthoDB" id="5488315at2"/>
<feature type="compositionally biased region" description="Low complexity" evidence="3">
    <location>
        <begin position="1"/>
        <end position="21"/>
    </location>
</feature>
<dbReference type="Gene3D" id="1.10.3120.10">
    <property type="entry name" value="Trigger factor, C-terminal domain"/>
    <property type="match status" value="1"/>
</dbReference>
<evidence type="ECO:0000256" key="2">
    <source>
        <dbReference type="ARBA" id="ARBA00023235"/>
    </source>
</evidence>
<dbReference type="InterPro" id="IPR037041">
    <property type="entry name" value="Trigger_fac_C_sf"/>
</dbReference>
<dbReference type="SUPFAM" id="SSF109998">
    <property type="entry name" value="Triger factor/SurA peptide-binding domain-like"/>
    <property type="match status" value="1"/>
</dbReference>
<proteinExistence type="predicted"/>
<dbReference type="InterPro" id="IPR046357">
    <property type="entry name" value="PPIase_dom_sf"/>
</dbReference>
<keyword evidence="6" id="KW-1185">Reference proteome</keyword>
<dbReference type="Gene3D" id="3.10.50.40">
    <property type="match status" value="1"/>
</dbReference>
<keyword evidence="2 5" id="KW-0413">Isomerase</keyword>
<dbReference type="GO" id="GO:0015031">
    <property type="term" value="P:protein transport"/>
    <property type="evidence" value="ECO:0007669"/>
    <property type="project" value="InterPro"/>
</dbReference>
<feature type="domain" description="Trigger factor C-terminal" evidence="4">
    <location>
        <begin position="239"/>
        <end position="392"/>
    </location>
</feature>
<feature type="compositionally biased region" description="Low complexity" evidence="3">
    <location>
        <begin position="29"/>
        <end position="40"/>
    </location>
</feature>
<feature type="region of interest" description="Disordered" evidence="3">
    <location>
        <begin position="1"/>
        <end position="60"/>
    </location>
</feature>
<protein>
    <submittedName>
        <fullName evidence="5">Peptidylprolyl isomerase</fullName>
    </submittedName>
</protein>
<gene>
    <name evidence="5" type="ORF">D7X12_19910</name>
</gene>
<keyword evidence="1" id="KW-0697">Rotamase</keyword>
<sequence>MASKKNPPANPPAAKASGKPAASPPPAKKPGTAAASKAPPSKAPPSKAPPSKAPETAQQPVAAVQQLVQRLPVAPGLGHQADLPEVKAPSLENLAIQVPAGEDLTETDLLERFHELARAKAESRPRAEGEALAMGDDVQLDILGYANGRLIPLSTRLGYWMELAPQLMLPGFSEVIAEANVGDSVEVGLILPDDYPAEQLRGMPARFLVDIRAAREVRMPDTESDEFIQKLGRGATHEEVMSSIVDEMEGEMADLLWVDARNMVLDTLVERSGVTVPKALVDEEIRRRWLQMEGEALAQKFFTLEEQQEALDGWLHHPGIREDVERRLKIALVLRAIGQRDKLQLTPPVALELLKESSEPFGITEAQLRESMMDPAAAAQMNDVAWHLLVVEHVMTQAKVTFEGADAGLSQG</sequence>
<evidence type="ECO:0000313" key="5">
    <source>
        <dbReference type="EMBL" id="RKH40757.1"/>
    </source>
</evidence>
<dbReference type="Proteomes" id="UP000273405">
    <property type="component" value="Unassembled WGS sequence"/>
</dbReference>